<organism evidence="17">
    <name type="scientific">Candidatus Berkiella cookevillensis</name>
    <dbReference type="NCBI Taxonomy" id="437022"/>
    <lineage>
        <taxon>Bacteria</taxon>
        <taxon>Pseudomonadati</taxon>
        <taxon>Pseudomonadota</taxon>
        <taxon>Gammaproteobacteria</taxon>
        <taxon>Candidatus Berkiellales</taxon>
        <taxon>Candidatus Berkiellaceae</taxon>
        <taxon>Candidatus Berkiella</taxon>
    </lineage>
</organism>
<accession>A0A0Q9YRA3</accession>
<evidence type="ECO:0000256" key="10">
    <source>
        <dbReference type="ARBA" id="ARBA00022840"/>
    </source>
</evidence>
<evidence type="ECO:0000256" key="14">
    <source>
        <dbReference type="HAMAP-Rule" id="MF_00144"/>
    </source>
</evidence>
<comment type="caution">
    <text evidence="17">The sequence shown here is derived from an EMBL/GenBank/DDBJ whole genome shotgun (WGS) entry which is preliminary data.</text>
</comment>
<keyword evidence="8 14" id="KW-0819">tRNA processing</keyword>
<dbReference type="Pfam" id="PF20258">
    <property type="entry name" value="tRNA_Me_trans_C"/>
    <property type="match status" value="1"/>
</dbReference>
<dbReference type="Pfam" id="PF03054">
    <property type="entry name" value="tRNA_Me_trans"/>
    <property type="match status" value="1"/>
</dbReference>
<feature type="binding site" evidence="14">
    <location>
        <begin position="15"/>
        <end position="22"/>
    </location>
    <ligand>
        <name>ATP</name>
        <dbReference type="ChEBI" id="CHEBI:30616"/>
    </ligand>
</feature>
<evidence type="ECO:0000259" key="16">
    <source>
        <dbReference type="Pfam" id="PF20259"/>
    </source>
</evidence>
<dbReference type="FunFam" id="2.40.30.10:FF:000023">
    <property type="entry name" value="tRNA-specific 2-thiouridylase MnmA"/>
    <property type="match status" value="1"/>
</dbReference>
<comment type="catalytic activity">
    <reaction evidence="13 14">
        <text>S-sulfanyl-L-cysteinyl-[protein] + uridine(34) in tRNA + AH2 + ATP = 2-thiouridine(34) in tRNA + L-cysteinyl-[protein] + A + AMP + diphosphate + H(+)</text>
        <dbReference type="Rhea" id="RHEA:47032"/>
        <dbReference type="Rhea" id="RHEA-COMP:10131"/>
        <dbReference type="Rhea" id="RHEA-COMP:11726"/>
        <dbReference type="Rhea" id="RHEA-COMP:11727"/>
        <dbReference type="Rhea" id="RHEA-COMP:11728"/>
        <dbReference type="ChEBI" id="CHEBI:13193"/>
        <dbReference type="ChEBI" id="CHEBI:15378"/>
        <dbReference type="ChEBI" id="CHEBI:17499"/>
        <dbReference type="ChEBI" id="CHEBI:29950"/>
        <dbReference type="ChEBI" id="CHEBI:30616"/>
        <dbReference type="ChEBI" id="CHEBI:33019"/>
        <dbReference type="ChEBI" id="CHEBI:61963"/>
        <dbReference type="ChEBI" id="CHEBI:65315"/>
        <dbReference type="ChEBI" id="CHEBI:87170"/>
        <dbReference type="ChEBI" id="CHEBI:456215"/>
        <dbReference type="EC" id="2.8.1.13"/>
    </reaction>
</comment>
<feature type="active site" description="Nucleophile" evidence="14">
    <location>
        <position position="106"/>
    </location>
</feature>
<name>A0A0Q9YRA3_9GAMM</name>
<feature type="region of interest" description="Interaction with target base in tRNA" evidence="14">
    <location>
        <begin position="101"/>
        <end position="103"/>
    </location>
</feature>
<evidence type="ECO:0000256" key="12">
    <source>
        <dbReference type="ARBA" id="ARBA00023157"/>
    </source>
</evidence>
<reference evidence="17" key="1">
    <citation type="submission" date="2015-09" db="EMBL/GenBank/DDBJ databases">
        <title>Draft Genome Sequences of Two Novel Amoeba-resistant Intranuclear Bacteria, Candidatus Berkiella cookevillensis and Candidatus Berkiella aquae.</title>
        <authorList>
            <person name="Mehari Y.T."/>
            <person name="Arivett B.A."/>
            <person name="Farone A.L."/>
            <person name="Gunderson J.H."/>
            <person name="Farone M.B."/>
        </authorList>
    </citation>
    <scope>NUCLEOTIDE SEQUENCE [LARGE SCALE GENOMIC DNA]</scope>
    <source>
        <strain evidence="17">CC99</strain>
    </source>
</reference>
<dbReference type="Gene3D" id="3.40.50.620">
    <property type="entry name" value="HUPs"/>
    <property type="match status" value="1"/>
</dbReference>
<dbReference type="GO" id="GO:0002143">
    <property type="term" value="P:tRNA wobble position uridine thiolation"/>
    <property type="evidence" value="ECO:0007669"/>
    <property type="project" value="TreeGrafter"/>
</dbReference>
<dbReference type="PANTHER" id="PTHR11933:SF5">
    <property type="entry name" value="MITOCHONDRIAL TRNA-SPECIFIC 2-THIOURIDYLASE 1"/>
    <property type="match status" value="1"/>
</dbReference>
<comment type="similarity">
    <text evidence="2 14">Belongs to the MnmA/TRMU family.</text>
</comment>
<evidence type="ECO:0000256" key="1">
    <source>
        <dbReference type="ARBA" id="ARBA00004496"/>
    </source>
</evidence>
<dbReference type="InterPro" id="IPR046885">
    <property type="entry name" value="MnmA-like_C"/>
</dbReference>
<keyword evidence="7 14" id="KW-0808">Transferase</keyword>
<keyword evidence="6 14" id="KW-0820">tRNA-binding</keyword>
<dbReference type="CDD" id="cd01998">
    <property type="entry name" value="MnmA_TRMU-like"/>
    <property type="match status" value="1"/>
</dbReference>
<evidence type="ECO:0000256" key="3">
    <source>
        <dbReference type="ARBA" id="ARBA00011949"/>
    </source>
</evidence>
<keyword evidence="5 14" id="KW-0963">Cytoplasm</keyword>
<dbReference type="Pfam" id="PF20259">
    <property type="entry name" value="tRNA_Me_trans_M"/>
    <property type="match status" value="1"/>
</dbReference>
<dbReference type="Gene3D" id="2.30.30.280">
    <property type="entry name" value="Adenine nucleotide alpha hydrolases-like domains"/>
    <property type="match status" value="1"/>
</dbReference>
<dbReference type="FunFam" id="3.40.50.620:FF:000004">
    <property type="entry name" value="tRNA-specific 2-thiouridylase MnmA"/>
    <property type="match status" value="1"/>
</dbReference>
<dbReference type="RefSeq" id="WP_320416224.1">
    <property type="nucleotide sequence ID" value="NZ_LKHV02000001.1"/>
</dbReference>
<comment type="caution">
    <text evidence="14">Lacks conserved residue(s) required for the propagation of feature annotation.</text>
</comment>
<feature type="site" description="Interaction with tRNA" evidence="14">
    <location>
        <position position="131"/>
    </location>
</feature>
<dbReference type="Gene3D" id="2.40.30.10">
    <property type="entry name" value="Translation factors"/>
    <property type="match status" value="1"/>
</dbReference>
<dbReference type="GO" id="GO:0005737">
    <property type="term" value="C:cytoplasm"/>
    <property type="evidence" value="ECO:0007669"/>
    <property type="project" value="UniProtKB-SubCell"/>
</dbReference>
<dbReference type="GO" id="GO:0103016">
    <property type="term" value="F:tRNA-uridine 2-sulfurtransferase activity"/>
    <property type="evidence" value="ECO:0007669"/>
    <property type="project" value="UniProtKB-EC"/>
</dbReference>
<evidence type="ECO:0000313" key="17">
    <source>
        <dbReference type="EMBL" id="KRG20226.1"/>
    </source>
</evidence>
<feature type="binding site" evidence="14">
    <location>
        <position position="41"/>
    </location>
    <ligand>
        <name>ATP</name>
        <dbReference type="ChEBI" id="CHEBI:30616"/>
    </ligand>
</feature>
<keyword evidence="9 14" id="KW-0547">Nucleotide-binding</keyword>
<comment type="function">
    <text evidence="14">Catalyzes the 2-thiolation of uridine at the wobble position (U34) of tRNA, leading to the formation of s(2)U34.</text>
</comment>
<dbReference type="PATRIC" id="fig|1590042.3.peg.465"/>
<evidence type="ECO:0000256" key="2">
    <source>
        <dbReference type="ARBA" id="ARBA00006191"/>
    </source>
</evidence>
<evidence type="ECO:0000256" key="13">
    <source>
        <dbReference type="ARBA" id="ARBA00051542"/>
    </source>
</evidence>
<evidence type="ECO:0000256" key="5">
    <source>
        <dbReference type="ARBA" id="ARBA00022490"/>
    </source>
</evidence>
<evidence type="ECO:0000259" key="15">
    <source>
        <dbReference type="Pfam" id="PF20258"/>
    </source>
</evidence>
<comment type="subcellular location">
    <subcellularLocation>
        <location evidence="1 14">Cytoplasm</location>
    </subcellularLocation>
</comment>
<feature type="region of interest" description="Interaction with tRNA" evidence="14">
    <location>
        <begin position="152"/>
        <end position="154"/>
    </location>
</feature>
<dbReference type="AlphaFoldDB" id="A0A0Q9YRA3"/>
<dbReference type="STRING" id="437022.CC99x_00448"/>
<evidence type="ECO:0000256" key="11">
    <source>
        <dbReference type="ARBA" id="ARBA00022884"/>
    </source>
</evidence>
<keyword evidence="11 14" id="KW-0694">RNA-binding</keyword>
<evidence type="ECO:0000256" key="4">
    <source>
        <dbReference type="ARBA" id="ARBA00013805"/>
    </source>
</evidence>
<dbReference type="HAMAP" id="MF_00144">
    <property type="entry name" value="tRNA_thiouridyl_MnmA"/>
    <property type="match status" value="1"/>
</dbReference>
<dbReference type="GO" id="GO:0000049">
    <property type="term" value="F:tRNA binding"/>
    <property type="evidence" value="ECO:0007669"/>
    <property type="project" value="UniProtKB-KW"/>
</dbReference>
<feature type="domain" description="tRNA-specific 2-thiouridylase MnmA-like central" evidence="16">
    <location>
        <begin position="210"/>
        <end position="276"/>
    </location>
</feature>
<feature type="active site" description="Cysteine persulfide intermediate" evidence="14">
    <location>
        <position position="202"/>
    </location>
</feature>
<dbReference type="SUPFAM" id="SSF52402">
    <property type="entry name" value="Adenine nucleotide alpha hydrolases-like"/>
    <property type="match status" value="1"/>
</dbReference>
<dbReference type="InterPro" id="IPR046884">
    <property type="entry name" value="MnmA-like_central"/>
</dbReference>
<protein>
    <recommendedName>
        <fullName evidence="4 14">tRNA-specific 2-thiouridylase MnmA</fullName>
        <ecNumber evidence="3 14">2.8.1.13</ecNumber>
    </recommendedName>
</protein>
<dbReference type="NCBIfam" id="NF001138">
    <property type="entry name" value="PRK00143.1"/>
    <property type="match status" value="1"/>
</dbReference>
<dbReference type="InterPro" id="IPR023382">
    <property type="entry name" value="MnmA-like_central_sf"/>
</dbReference>
<feature type="binding site" evidence="14">
    <location>
        <position position="130"/>
    </location>
    <ligand>
        <name>ATP</name>
        <dbReference type="ChEBI" id="CHEBI:30616"/>
    </ligand>
</feature>
<evidence type="ECO:0000256" key="6">
    <source>
        <dbReference type="ARBA" id="ARBA00022555"/>
    </source>
</evidence>
<evidence type="ECO:0000256" key="9">
    <source>
        <dbReference type="ARBA" id="ARBA00022741"/>
    </source>
</evidence>
<dbReference type="PANTHER" id="PTHR11933">
    <property type="entry name" value="TRNA 5-METHYLAMINOMETHYL-2-THIOURIDYLATE -METHYLTRANSFERASE"/>
    <property type="match status" value="1"/>
</dbReference>
<keyword evidence="10 14" id="KW-0067">ATP-binding</keyword>
<keyword evidence="12" id="KW-1015">Disulfide bond</keyword>
<evidence type="ECO:0000256" key="8">
    <source>
        <dbReference type="ARBA" id="ARBA00022694"/>
    </source>
</evidence>
<dbReference type="FunFam" id="2.30.30.280:FF:000001">
    <property type="entry name" value="tRNA-specific 2-thiouridylase MnmA"/>
    <property type="match status" value="1"/>
</dbReference>
<dbReference type="NCBIfam" id="TIGR00420">
    <property type="entry name" value="trmU"/>
    <property type="match status" value="1"/>
</dbReference>
<sequence>MSLSTNIKEQTVIVGLSGGVDSSVTAWLLKQQGYHVEALFMKNWDEDNDSEYCSYADDLRDVKQVCDILEIPLHTINFAQEYWERVFSYFLDEYKSGRTPNPDILCNKEIKFKAFLEYAQKIGADKIATGHYVQCFQEDDFAVLYKGHDLNKDQSYFLHALNQYQLNNSLFPVGHLEKPQVRAIAKDLKLTTHSKKDSTGICFIGERKFKEFLKEFLAAQPGDIKTPEGKIIGKHDGLMYYTLGQRQGLKIGGLKESNEQPWYVAAKDLKQNVLIAAQGHEHPWLLTQELVAQQLTWIKGTPPATHFKTKAKVRYRHQEAECEVEIDASGKARIYFCENQWAVTPGQSIVFYDGNICLGGGIIESTQCPGGIWY</sequence>
<feature type="domain" description="tRNA-specific 2-thiouridylase MnmA-like C-terminal" evidence="15">
    <location>
        <begin position="288"/>
        <end position="363"/>
    </location>
</feature>
<feature type="site" description="Interaction with tRNA" evidence="14">
    <location>
        <position position="347"/>
    </location>
</feature>
<evidence type="ECO:0000256" key="7">
    <source>
        <dbReference type="ARBA" id="ARBA00022679"/>
    </source>
</evidence>
<dbReference type="GO" id="GO:0005524">
    <property type="term" value="F:ATP binding"/>
    <property type="evidence" value="ECO:0007669"/>
    <property type="project" value="UniProtKB-KW"/>
</dbReference>
<dbReference type="InterPro" id="IPR014729">
    <property type="entry name" value="Rossmann-like_a/b/a_fold"/>
</dbReference>
<proteinExistence type="inferred from homology"/>
<dbReference type="EC" id="2.8.1.13" evidence="3 14"/>
<dbReference type="EMBL" id="LKHV01000001">
    <property type="protein sequence ID" value="KRG20226.1"/>
    <property type="molecule type" value="Genomic_DNA"/>
</dbReference>
<feature type="region of interest" description="Interaction with tRNA" evidence="14">
    <location>
        <begin position="314"/>
        <end position="315"/>
    </location>
</feature>
<gene>
    <name evidence="14 17" type="primary">mnmA</name>
    <name evidence="17" type="ORF">CC99x_00448</name>
</gene>
<dbReference type="InterPro" id="IPR004506">
    <property type="entry name" value="MnmA-like"/>
</dbReference>